<dbReference type="SUPFAM" id="SSF48403">
    <property type="entry name" value="Ankyrin repeat"/>
    <property type="match status" value="1"/>
</dbReference>
<reference evidence="4 5" key="1">
    <citation type="journal article" date="2024" name="bioRxiv">
        <title>A reference genome for Trichogramma kaykai: A tiny desert-dwelling parasitoid wasp with competing sex-ratio distorters.</title>
        <authorList>
            <person name="Culotta J."/>
            <person name="Lindsey A.R."/>
        </authorList>
    </citation>
    <scope>NUCLEOTIDE SEQUENCE [LARGE SCALE GENOMIC DNA]</scope>
    <source>
        <strain evidence="4 5">KSX58</strain>
    </source>
</reference>
<dbReference type="SMART" id="SM00248">
    <property type="entry name" value="ANK"/>
    <property type="match status" value="3"/>
</dbReference>
<gene>
    <name evidence="4" type="ORF">TKK_010941</name>
</gene>
<evidence type="ECO:0000256" key="3">
    <source>
        <dbReference type="PROSITE-ProRule" id="PRU00023"/>
    </source>
</evidence>
<sequence>MSFTRDDCIRERRSWTDHLPCCKLARRIYESHTCSFCFVKDGFGTHVEQDKLEKLRSMRAKINWKLKKQRRSFYRDFTELLVDWNDQLPDLRVIFRGVEIDWLLQEAVRNREKTPYNYRGRLFIRFVARSQYKHVPWLDREGRPELRRTTSLHRIDPSSTMCDAVRDLFQIYDRCDLNYVDSHGYTHFHVACRFNLHVKVKHFLDLGQDPNQVVPRTGDSPLHLALQGIEGVDQSNYKSAELLLERDDTDLDVANAEGSTPLQLAVANHLPDVVDQLLNEGANLSNFVFPTKSYFARGSRGVSSLNNKLHGTVQALKVVECLKKKGYRLSLSDALMVTEYITKLGLTKKYLVRKETLIERIMSYASYPFQILSRRFSWEWGMNLPFVCYIIIDNLTNNGLTSMWFALKERIEENLWHGSTPSVGI</sequence>
<dbReference type="Proteomes" id="UP001627154">
    <property type="component" value="Unassembled WGS sequence"/>
</dbReference>
<name>A0ABD2WPV3_9HYME</name>
<dbReference type="Gene3D" id="1.25.40.20">
    <property type="entry name" value="Ankyrin repeat-containing domain"/>
    <property type="match status" value="1"/>
</dbReference>
<comment type="caution">
    <text evidence="4">The sequence shown here is derived from an EMBL/GenBank/DDBJ whole genome shotgun (WGS) entry which is preliminary data.</text>
</comment>
<dbReference type="AlphaFoldDB" id="A0ABD2WPV3"/>
<dbReference type="InterPro" id="IPR002110">
    <property type="entry name" value="Ankyrin_rpt"/>
</dbReference>
<keyword evidence="1" id="KW-0677">Repeat</keyword>
<dbReference type="PROSITE" id="PS50297">
    <property type="entry name" value="ANK_REP_REGION"/>
    <property type="match status" value="1"/>
</dbReference>
<evidence type="ECO:0000256" key="1">
    <source>
        <dbReference type="ARBA" id="ARBA00022737"/>
    </source>
</evidence>
<dbReference type="Pfam" id="PF12796">
    <property type="entry name" value="Ank_2"/>
    <property type="match status" value="1"/>
</dbReference>
<feature type="repeat" description="ANK" evidence="3">
    <location>
        <begin position="257"/>
        <end position="285"/>
    </location>
</feature>
<accession>A0ABD2WPV3</accession>
<protein>
    <submittedName>
        <fullName evidence="4">Uncharacterized protein</fullName>
    </submittedName>
</protein>
<dbReference type="InterPro" id="IPR036770">
    <property type="entry name" value="Ankyrin_rpt-contain_sf"/>
</dbReference>
<dbReference type="PANTHER" id="PTHR24198">
    <property type="entry name" value="ANKYRIN REPEAT AND PROTEIN KINASE DOMAIN-CONTAINING PROTEIN"/>
    <property type="match status" value="1"/>
</dbReference>
<dbReference type="PROSITE" id="PS50088">
    <property type="entry name" value="ANK_REPEAT"/>
    <property type="match status" value="1"/>
</dbReference>
<organism evidence="4 5">
    <name type="scientific">Trichogramma kaykai</name>
    <dbReference type="NCBI Taxonomy" id="54128"/>
    <lineage>
        <taxon>Eukaryota</taxon>
        <taxon>Metazoa</taxon>
        <taxon>Ecdysozoa</taxon>
        <taxon>Arthropoda</taxon>
        <taxon>Hexapoda</taxon>
        <taxon>Insecta</taxon>
        <taxon>Pterygota</taxon>
        <taxon>Neoptera</taxon>
        <taxon>Endopterygota</taxon>
        <taxon>Hymenoptera</taxon>
        <taxon>Apocrita</taxon>
        <taxon>Proctotrupomorpha</taxon>
        <taxon>Chalcidoidea</taxon>
        <taxon>Trichogrammatidae</taxon>
        <taxon>Trichogramma</taxon>
    </lineage>
</organism>
<evidence type="ECO:0000256" key="2">
    <source>
        <dbReference type="ARBA" id="ARBA00023043"/>
    </source>
</evidence>
<dbReference type="PANTHER" id="PTHR24198:SF165">
    <property type="entry name" value="ANKYRIN REPEAT-CONTAINING PROTEIN-RELATED"/>
    <property type="match status" value="1"/>
</dbReference>
<evidence type="ECO:0000313" key="5">
    <source>
        <dbReference type="Proteomes" id="UP001627154"/>
    </source>
</evidence>
<dbReference type="EMBL" id="JBJJXI010000087">
    <property type="protein sequence ID" value="KAL3394960.1"/>
    <property type="molecule type" value="Genomic_DNA"/>
</dbReference>
<proteinExistence type="predicted"/>
<evidence type="ECO:0000313" key="4">
    <source>
        <dbReference type="EMBL" id="KAL3394960.1"/>
    </source>
</evidence>
<keyword evidence="2 3" id="KW-0040">ANK repeat</keyword>
<keyword evidence="5" id="KW-1185">Reference proteome</keyword>